<keyword evidence="6" id="KW-1185">Reference proteome</keyword>
<keyword evidence="5" id="KW-0808">Transferase</keyword>
<dbReference type="GO" id="GO:0016787">
    <property type="term" value="F:hydrolase activity"/>
    <property type="evidence" value="ECO:0007669"/>
    <property type="project" value="UniProtKB-KW"/>
</dbReference>
<dbReference type="AlphaFoldDB" id="A0A553JH32"/>
<dbReference type="InterPro" id="IPR029000">
    <property type="entry name" value="Cyclophilin-like_dom_sf"/>
</dbReference>
<dbReference type="GO" id="GO:0005524">
    <property type="term" value="F:ATP binding"/>
    <property type="evidence" value="ECO:0007669"/>
    <property type="project" value="UniProtKB-KW"/>
</dbReference>
<evidence type="ECO:0000313" key="6">
    <source>
        <dbReference type="Proteomes" id="UP000318126"/>
    </source>
</evidence>
<feature type="domain" description="Carboxyltransferase" evidence="4">
    <location>
        <begin position="24"/>
        <end position="304"/>
    </location>
</feature>
<keyword evidence="3" id="KW-0067">ATP-binding</keyword>
<gene>
    <name evidence="5" type="ORF">FN961_23195</name>
</gene>
<evidence type="ECO:0000256" key="3">
    <source>
        <dbReference type="ARBA" id="ARBA00022840"/>
    </source>
</evidence>
<evidence type="ECO:0000259" key="4">
    <source>
        <dbReference type="SMART" id="SM00797"/>
    </source>
</evidence>
<keyword evidence="2" id="KW-0378">Hydrolase</keyword>
<dbReference type="GO" id="GO:0016740">
    <property type="term" value="F:transferase activity"/>
    <property type="evidence" value="ECO:0007669"/>
    <property type="project" value="UniProtKB-KW"/>
</dbReference>
<evidence type="ECO:0000256" key="2">
    <source>
        <dbReference type="ARBA" id="ARBA00022801"/>
    </source>
</evidence>
<dbReference type="RefSeq" id="WP_144042525.1">
    <property type="nucleotide sequence ID" value="NZ_BMPL01000050.1"/>
</dbReference>
<accession>A0A553JH32</accession>
<dbReference type="SUPFAM" id="SSF50891">
    <property type="entry name" value="Cyclophilin-like"/>
    <property type="match status" value="1"/>
</dbReference>
<dbReference type="NCBIfam" id="TIGR00724">
    <property type="entry name" value="urea_amlyse_rel"/>
    <property type="match status" value="1"/>
</dbReference>
<dbReference type="Gene3D" id="2.40.100.10">
    <property type="entry name" value="Cyclophilin-like"/>
    <property type="match status" value="1"/>
</dbReference>
<dbReference type="InterPro" id="IPR052708">
    <property type="entry name" value="PxpC"/>
</dbReference>
<name>A0A553JH32_SHEHA</name>
<dbReference type="Proteomes" id="UP000318126">
    <property type="component" value="Unassembled WGS sequence"/>
</dbReference>
<evidence type="ECO:0000256" key="1">
    <source>
        <dbReference type="ARBA" id="ARBA00022741"/>
    </source>
</evidence>
<dbReference type="PANTHER" id="PTHR43309:SF4">
    <property type="entry name" value="CARBOXYLTRANSFERASE DOMAIN-CONTAINING PROTEIN"/>
    <property type="match status" value="1"/>
</dbReference>
<proteinExistence type="predicted"/>
<dbReference type="Pfam" id="PF02626">
    <property type="entry name" value="CT_A_B"/>
    <property type="match status" value="1"/>
</dbReference>
<dbReference type="OrthoDB" id="9768696at2"/>
<dbReference type="SMART" id="SM00797">
    <property type="entry name" value="AHS2"/>
    <property type="match status" value="1"/>
</dbReference>
<evidence type="ECO:0000313" key="5">
    <source>
        <dbReference type="EMBL" id="TRY11761.1"/>
    </source>
</evidence>
<reference evidence="6" key="1">
    <citation type="submission" date="2019-07" db="EMBL/GenBank/DDBJ databases">
        <title>Shewanella sp. YLB-08 draft genomic sequence.</title>
        <authorList>
            <person name="Yu L."/>
        </authorList>
    </citation>
    <scope>NUCLEOTIDE SEQUENCE [LARGE SCALE GENOMIC DNA]</scope>
    <source>
        <strain evidence="6">JCM 20706</strain>
    </source>
</reference>
<dbReference type="InterPro" id="IPR003778">
    <property type="entry name" value="CT_A_B"/>
</dbReference>
<organism evidence="5 6">
    <name type="scientific">Shewanella hanedai</name>
    <name type="common">Alteromonas hanedai</name>
    <dbReference type="NCBI Taxonomy" id="25"/>
    <lineage>
        <taxon>Bacteria</taxon>
        <taxon>Pseudomonadati</taxon>
        <taxon>Pseudomonadota</taxon>
        <taxon>Gammaproteobacteria</taxon>
        <taxon>Alteromonadales</taxon>
        <taxon>Shewanellaceae</taxon>
        <taxon>Shewanella</taxon>
    </lineage>
</organism>
<keyword evidence="1" id="KW-0547">Nucleotide-binding</keyword>
<comment type="caution">
    <text evidence="5">The sequence shown here is derived from an EMBL/GenBank/DDBJ whole genome shotgun (WGS) entry which is preliminary data.</text>
</comment>
<dbReference type="PANTHER" id="PTHR43309">
    <property type="entry name" value="5-OXOPROLINASE SUBUNIT C"/>
    <property type="match status" value="1"/>
</dbReference>
<dbReference type="EMBL" id="VKGK01000044">
    <property type="protein sequence ID" value="TRY11761.1"/>
    <property type="molecule type" value="Genomic_DNA"/>
</dbReference>
<protein>
    <submittedName>
        <fullName evidence="5">Biotin-dependent carboxyltransferase</fullName>
    </submittedName>
</protein>
<sequence length="306" mass="33801">MSFDIIKCGMLSLLQDYGRYGYQRIGVTSGGPMDEHAFLWANKLLDNVANATQIEITFGGLVLVATKSTVIAITGADLGTHINEKVVKPWRTYNISVGDTITFNQPNTGLRAYLAVKGGFHVEPHLGSSATVVREGIGGIQRNGVKLEVGDKLKYTPYTNQYFRTVSSHFIPDYSGTIELGVIPSYQFNGFSKHQTNIFFSSTYEISNQIDRMGYRLKGEAITYDGNGIISEGISMGAVQIPQDGQPIVLLRDRQTIGGYPKIGCVSALDCNLLAQKKSGDTITFKLIDLQHEQGRRCIFNRFFFD</sequence>